<sequence>MTVTPPAFDPDELSWFKATASSDHGACVEVAQAPESWVAVRDSKNTNGPVLAVPGASWAATVNALRSGAL</sequence>
<dbReference type="Pfam" id="PF04149">
    <property type="entry name" value="DUF397"/>
    <property type="match status" value="1"/>
</dbReference>
<dbReference type="EMBL" id="JBHXOF010000033">
    <property type="protein sequence ID" value="MFD4217555.1"/>
    <property type="molecule type" value="Genomic_DNA"/>
</dbReference>
<reference evidence="2 3" key="1">
    <citation type="submission" date="2024-09" db="EMBL/GenBank/DDBJ databases">
        <title>The Natural Products Discovery Center: Release of the First 8490 Sequenced Strains for Exploring Actinobacteria Biosynthetic Diversity.</title>
        <authorList>
            <person name="Kalkreuter E."/>
            <person name="Kautsar S.A."/>
            <person name="Yang D."/>
            <person name="Bader C.D."/>
            <person name="Teijaro C.N."/>
            <person name="Fluegel L."/>
            <person name="Davis C.M."/>
            <person name="Simpson J.R."/>
            <person name="Lauterbach L."/>
            <person name="Steele A.D."/>
            <person name="Gui C."/>
            <person name="Meng S."/>
            <person name="Li G."/>
            <person name="Viehrig K."/>
            <person name="Ye F."/>
            <person name="Su P."/>
            <person name="Kiefer A.F."/>
            <person name="Nichols A."/>
            <person name="Cepeda A.J."/>
            <person name="Yan W."/>
            <person name="Fan B."/>
            <person name="Jiang Y."/>
            <person name="Adhikari A."/>
            <person name="Zheng C.-J."/>
            <person name="Schuster L."/>
            <person name="Cowan T.M."/>
            <person name="Smanski M.J."/>
            <person name="Chevrette M.G."/>
            <person name="De Carvalho L.P.S."/>
            <person name="Shen B."/>
        </authorList>
    </citation>
    <scope>NUCLEOTIDE SEQUENCE [LARGE SCALE GENOMIC DNA]</scope>
    <source>
        <strain evidence="2 3">NPDC058546</strain>
    </source>
</reference>
<gene>
    <name evidence="2" type="ORF">ACFWSS_32285</name>
</gene>
<comment type="caution">
    <text evidence="2">The sequence shown here is derived from an EMBL/GenBank/DDBJ whole genome shotgun (WGS) entry which is preliminary data.</text>
</comment>
<dbReference type="Proteomes" id="UP001598251">
    <property type="component" value="Unassembled WGS sequence"/>
</dbReference>
<keyword evidence="3" id="KW-1185">Reference proteome</keyword>
<name>A0ABW6ET47_9ACTN</name>
<evidence type="ECO:0000259" key="1">
    <source>
        <dbReference type="Pfam" id="PF04149"/>
    </source>
</evidence>
<dbReference type="RefSeq" id="WP_376936548.1">
    <property type="nucleotide sequence ID" value="NZ_JBHXLY010000046.1"/>
</dbReference>
<dbReference type="InterPro" id="IPR007278">
    <property type="entry name" value="DUF397"/>
</dbReference>
<evidence type="ECO:0000313" key="2">
    <source>
        <dbReference type="EMBL" id="MFD4217555.1"/>
    </source>
</evidence>
<proteinExistence type="predicted"/>
<organism evidence="2 3">
    <name type="scientific">Streptomyces sindenensis</name>
    <dbReference type="NCBI Taxonomy" id="67363"/>
    <lineage>
        <taxon>Bacteria</taxon>
        <taxon>Bacillati</taxon>
        <taxon>Actinomycetota</taxon>
        <taxon>Actinomycetes</taxon>
        <taxon>Kitasatosporales</taxon>
        <taxon>Streptomycetaceae</taxon>
        <taxon>Streptomyces</taxon>
    </lineage>
</organism>
<evidence type="ECO:0000313" key="3">
    <source>
        <dbReference type="Proteomes" id="UP001598251"/>
    </source>
</evidence>
<accession>A0ABW6ET47</accession>
<feature type="domain" description="DUF397" evidence="1">
    <location>
        <begin position="14"/>
        <end position="66"/>
    </location>
</feature>
<protein>
    <submittedName>
        <fullName evidence="2">DUF397 domain-containing protein</fullName>
    </submittedName>
</protein>